<evidence type="ECO:0000256" key="2">
    <source>
        <dbReference type="ARBA" id="ARBA00022723"/>
    </source>
</evidence>
<dbReference type="GO" id="GO:0046872">
    <property type="term" value="F:metal ion binding"/>
    <property type="evidence" value="ECO:0007669"/>
    <property type="project" value="UniProtKB-KW"/>
</dbReference>
<reference evidence="8 9" key="1">
    <citation type="journal article" date="2012" name="Int. J. Syst. Evol. Microbiol.">
        <title>Vibrio caribbeanicus sp. nov., isolated from the marine sponge Scleritoderma cyanea.</title>
        <authorList>
            <person name="Hoffmann M."/>
            <person name="Monday S.R."/>
            <person name="Allard M.W."/>
            <person name="Strain E.A."/>
            <person name="Whittaker P."/>
            <person name="Naum M."/>
            <person name="McCarthy P.J."/>
            <person name="Lopez J.V."/>
            <person name="Fischer M."/>
            <person name="Brown E.W."/>
        </authorList>
    </citation>
    <scope>NUCLEOTIDE SEQUENCE [LARGE SCALE GENOMIC DNA]</scope>
    <source>
        <strain evidence="8 9">LMG 20546</strain>
    </source>
</reference>
<evidence type="ECO:0000256" key="4">
    <source>
        <dbReference type="ARBA" id="ARBA00022833"/>
    </source>
</evidence>
<comment type="similarity">
    <text evidence="6">Belongs to the peptidase M48 family.</text>
</comment>
<keyword evidence="2" id="KW-0479">Metal-binding</keyword>
<accession>E8LTK4</accession>
<dbReference type="GO" id="GO:0004222">
    <property type="term" value="F:metalloendopeptidase activity"/>
    <property type="evidence" value="ECO:0007669"/>
    <property type="project" value="InterPro"/>
</dbReference>
<evidence type="ECO:0000313" key="8">
    <source>
        <dbReference type="EMBL" id="EGA65963.1"/>
    </source>
</evidence>
<keyword evidence="9" id="KW-1185">Reference proteome</keyword>
<evidence type="ECO:0000259" key="7">
    <source>
        <dbReference type="Pfam" id="PF01435"/>
    </source>
</evidence>
<feature type="domain" description="Peptidase M48" evidence="7">
    <location>
        <begin position="73"/>
        <end position="260"/>
    </location>
</feature>
<dbReference type="GO" id="GO:0016020">
    <property type="term" value="C:membrane"/>
    <property type="evidence" value="ECO:0007669"/>
    <property type="project" value="TreeGrafter"/>
</dbReference>
<dbReference type="CDD" id="cd07331">
    <property type="entry name" value="M48C_Oma1_like"/>
    <property type="match status" value="1"/>
</dbReference>
<dbReference type="Proteomes" id="UP000004371">
    <property type="component" value="Unassembled WGS sequence"/>
</dbReference>
<evidence type="ECO:0000256" key="6">
    <source>
        <dbReference type="RuleBase" id="RU003983"/>
    </source>
</evidence>
<dbReference type="AlphaFoldDB" id="E8LTK4"/>
<dbReference type="eggNOG" id="COG0501">
    <property type="taxonomic scope" value="Bacteria"/>
</dbReference>
<keyword evidence="3 6" id="KW-0378">Hydrolase</keyword>
<organism evidence="8 9">
    <name type="scientific">Vibrio brasiliensis LMG 20546</name>
    <dbReference type="NCBI Taxonomy" id="945543"/>
    <lineage>
        <taxon>Bacteria</taxon>
        <taxon>Pseudomonadati</taxon>
        <taxon>Pseudomonadota</taxon>
        <taxon>Gammaproteobacteria</taxon>
        <taxon>Vibrionales</taxon>
        <taxon>Vibrionaceae</taxon>
        <taxon>Vibrio</taxon>
        <taxon>Vibrio oreintalis group</taxon>
    </lineage>
</organism>
<evidence type="ECO:0000256" key="5">
    <source>
        <dbReference type="ARBA" id="ARBA00023049"/>
    </source>
</evidence>
<name>E8LTK4_9VIBR</name>
<keyword evidence="1 6" id="KW-0645">Protease</keyword>
<comment type="cofactor">
    <cofactor evidence="6">
        <name>Zn(2+)</name>
        <dbReference type="ChEBI" id="CHEBI:29105"/>
    </cofactor>
    <text evidence="6">Binds 1 zinc ion per subunit.</text>
</comment>
<dbReference type="Pfam" id="PF01435">
    <property type="entry name" value="Peptidase_M48"/>
    <property type="match status" value="1"/>
</dbReference>
<gene>
    <name evidence="8" type="ORF">VIBR0546_04052</name>
</gene>
<evidence type="ECO:0000313" key="9">
    <source>
        <dbReference type="Proteomes" id="UP000004371"/>
    </source>
</evidence>
<dbReference type="PANTHER" id="PTHR22726">
    <property type="entry name" value="METALLOENDOPEPTIDASE OMA1"/>
    <property type="match status" value="1"/>
</dbReference>
<dbReference type="Gene3D" id="3.30.2010.10">
    <property type="entry name" value="Metalloproteases ('zincins'), catalytic domain"/>
    <property type="match status" value="1"/>
</dbReference>
<proteinExistence type="inferred from homology"/>
<keyword evidence="4 6" id="KW-0862">Zinc</keyword>
<keyword evidence="5 6" id="KW-0482">Metalloprotease</keyword>
<protein>
    <submittedName>
        <fullName evidence="8">Putative peptidase</fullName>
    </submittedName>
</protein>
<dbReference type="GO" id="GO:0051603">
    <property type="term" value="P:proteolysis involved in protein catabolic process"/>
    <property type="evidence" value="ECO:0007669"/>
    <property type="project" value="TreeGrafter"/>
</dbReference>
<dbReference type="STRING" id="945543.VIBR0546_04052"/>
<dbReference type="PANTHER" id="PTHR22726:SF24">
    <property type="entry name" value="M48 FAMILY METALLOPEPTIDASE"/>
    <property type="match status" value="1"/>
</dbReference>
<dbReference type="EMBL" id="AEVS01000052">
    <property type="protein sequence ID" value="EGA65963.1"/>
    <property type="molecule type" value="Genomic_DNA"/>
</dbReference>
<sequence length="276" mass="29906">MIYQLYIAFEMENSMRTWLKISTLAAALAAVACTSSPTGRNQLLLFSDQDMSSLGAQSFEQMKQQQTVSKDAKTNAYVQCVTKAITQHVPKQPGFTDWEVVVFDSKQVNAFALPGGKIGVYTGLLDVAVNQDQLATVIGHEIAHVLADHSNERLSQSQIANAGLQITSIALGSSDYAQYRQATMAALGLGVQYGVLMPYGRTQESEADLVGLELMAKSGFDPNQSIDLWKNMAKASGGSQPPELLSTHPSHSTRIQDLSAKIKTLPDYSVKRANCS</sequence>
<evidence type="ECO:0000256" key="3">
    <source>
        <dbReference type="ARBA" id="ARBA00022801"/>
    </source>
</evidence>
<comment type="caution">
    <text evidence="8">The sequence shown here is derived from an EMBL/GenBank/DDBJ whole genome shotgun (WGS) entry which is preliminary data.</text>
</comment>
<dbReference type="InterPro" id="IPR001915">
    <property type="entry name" value="Peptidase_M48"/>
</dbReference>
<evidence type="ECO:0000256" key="1">
    <source>
        <dbReference type="ARBA" id="ARBA00022670"/>
    </source>
</evidence>
<dbReference type="InterPro" id="IPR051156">
    <property type="entry name" value="Mito/Outer_Membr_Metalloprot"/>
</dbReference>